<dbReference type="Proteomes" id="UP001283341">
    <property type="component" value="Unassembled WGS sequence"/>
</dbReference>
<evidence type="ECO:0000256" key="3">
    <source>
        <dbReference type="ARBA" id="ARBA00022989"/>
    </source>
</evidence>
<organism evidence="8 9">
    <name type="scientific">Apodospora peruviana</name>
    <dbReference type="NCBI Taxonomy" id="516989"/>
    <lineage>
        <taxon>Eukaryota</taxon>
        <taxon>Fungi</taxon>
        <taxon>Dikarya</taxon>
        <taxon>Ascomycota</taxon>
        <taxon>Pezizomycotina</taxon>
        <taxon>Sordariomycetes</taxon>
        <taxon>Sordariomycetidae</taxon>
        <taxon>Sordariales</taxon>
        <taxon>Lasiosphaeriaceae</taxon>
        <taxon>Apodospora</taxon>
    </lineage>
</organism>
<feature type="transmembrane region" description="Helical" evidence="6">
    <location>
        <begin position="17"/>
        <end position="40"/>
    </location>
</feature>
<sequence length="230" mass="26144">MSKKRVNGNDSGEDSRWLLNLAIWILAASSATFLCLRLWCKFRRHRKLWWDDYFLIVSWISLLLSCTMQSTDTLLGFASRNHEIKPGDLDTIRLISLIAGFFLILASGWSKTSFAITLLRLVVQPAVHKSDWVKRFLWFVIVTTNLAVGVSGFFQWVQCTPFDKLWRHSLEGDCLPKNTINTYNICAAAYAGATDVILATVLPAKILWTLRMRDKREKIGTIVAMGMGVL</sequence>
<dbReference type="InterPro" id="IPR049326">
    <property type="entry name" value="Rhodopsin_dom_fungi"/>
</dbReference>
<dbReference type="PANTHER" id="PTHR33048:SF42">
    <property type="entry name" value="INTEGRAL MEMBRANE PROTEIN"/>
    <property type="match status" value="1"/>
</dbReference>
<comment type="similarity">
    <text evidence="5">Belongs to the SAT4 family.</text>
</comment>
<keyword evidence="4 6" id="KW-0472">Membrane</keyword>
<dbReference type="AlphaFoldDB" id="A0AAE0M2Y2"/>
<proteinExistence type="inferred from homology"/>
<dbReference type="EMBL" id="JAUEDM010000005">
    <property type="protein sequence ID" value="KAK3316833.1"/>
    <property type="molecule type" value="Genomic_DNA"/>
</dbReference>
<feature type="transmembrane region" description="Helical" evidence="6">
    <location>
        <begin position="91"/>
        <end position="110"/>
    </location>
</feature>
<protein>
    <recommendedName>
        <fullName evidence="7">Rhodopsin domain-containing protein</fullName>
    </recommendedName>
</protein>
<dbReference type="Pfam" id="PF20684">
    <property type="entry name" value="Fung_rhodopsin"/>
    <property type="match status" value="1"/>
</dbReference>
<keyword evidence="9" id="KW-1185">Reference proteome</keyword>
<evidence type="ECO:0000256" key="4">
    <source>
        <dbReference type="ARBA" id="ARBA00023136"/>
    </source>
</evidence>
<reference evidence="8" key="2">
    <citation type="submission" date="2023-06" db="EMBL/GenBank/DDBJ databases">
        <authorList>
            <consortium name="Lawrence Berkeley National Laboratory"/>
            <person name="Haridas S."/>
            <person name="Hensen N."/>
            <person name="Bonometti L."/>
            <person name="Westerberg I."/>
            <person name="Brannstrom I.O."/>
            <person name="Guillou S."/>
            <person name="Cros-Aarteil S."/>
            <person name="Calhoun S."/>
            <person name="Kuo A."/>
            <person name="Mondo S."/>
            <person name="Pangilinan J."/>
            <person name="Riley R."/>
            <person name="Labutti K."/>
            <person name="Andreopoulos B."/>
            <person name="Lipzen A."/>
            <person name="Chen C."/>
            <person name="Yanf M."/>
            <person name="Daum C."/>
            <person name="Ng V."/>
            <person name="Clum A."/>
            <person name="Steindorff A."/>
            <person name="Ohm R."/>
            <person name="Martin F."/>
            <person name="Silar P."/>
            <person name="Natvig D."/>
            <person name="Lalanne C."/>
            <person name="Gautier V."/>
            <person name="Ament-Velasquez S.L."/>
            <person name="Kruys A."/>
            <person name="Hutchinson M.I."/>
            <person name="Powell A.J."/>
            <person name="Barry K."/>
            <person name="Miller A.N."/>
            <person name="Grigoriev I.V."/>
            <person name="Debuchy R."/>
            <person name="Gladieux P."/>
            <person name="Thoren M.H."/>
            <person name="Johannesson H."/>
        </authorList>
    </citation>
    <scope>NUCLEOTIDE SEQUENCE</scope>
    <source>
        <strain evidence="8">CBS 118394</strain>
    </source>
</reference>
<feature type="transmembrane region" description="Helical" evidence="6">
    <location>
        <begin position="187"/>
        <end position="208"/>
    </location>
</feature>
<keyword evidence="3 6" id="KW-1133">Transmembrane helix</keyword>
<accession>A0AAE0M2Y2</accession>
<gene>
    <name evidence="8" type="ORF">B0H66DRAFT_478826</name>
</gene>
<name>A0AAE0M2Y2_9PEZI</name>
<feature type="domain" description="Rhodopsin" evidence="7">
    <location>
        <begin position="36"/>
        <end position="229"/>
    </location>
</feature>
<dbReference type="InterPro" id="IPR052337">
    <property type="entry name" value="SAT4-like"/>
</dbReference>
<evidence type="ECO:0000256" key="2">
    <source>
        <dbReference type="ARBA" id="ARBA00022692"/>
    </source>
</evidence>
<comment type="subcellular location">
    <subcellularLocation>
        <location evidence="1">Membrane</location>
        <topology evidence="1">Multi-pass membrane protein</topology>
    </subcellularLocation>
</comment>
<dbReference type="GO" id="GO:0016020">
    <property type="term" value="C:membrane"/>
    <property type="evidence" value="ECO:0007669"/>
    <property type="project" value="UniProtKB-SubCell"/>
</dbReference>
<keyword evidence="2 6" id="KW-0812">Transmembrane</keyword>
<feature type="transmembrane region" description="Helical" evidence="6">
    <location>
        <begin position="52"/>
        <end position="71"/>
    </location>
</feature>
<comment type="caution">
    <text evidence="8">The sequence shown here is derived from an EMBL/GenBank/DDBJ whole genome shotgun (WGS) entry which is preliminary data.</text>
</comment>
<evidence type="ECO:0000256" key="6">
    <source>
        <dbReference type="SAM" id="Phobius"/>
    </source>
</evidence>
<evidence type="ECO:0000313" key="8">
    <source>
        <dbReference type="EMBL" id="KAK3316833.1"/>
    </source>
</evidence>
<evidence type="ECO:0000256" key="5">
    <source>
        <dbReference type="ARBA" id="ARBA00038359"/>
    </source>
</evidence>
<feature type="transmembrane region" description="Helical" evidence="6">
    <location>
        <begin position="136"/>
        <end position="157"/>
    </location>
</feature>
<evidence type="ECO:0000313" key="9">
    <source>
        <dbReference type="Proteomes" id="UP001283341"/>
    </source>
</evidence>
<dbReference type="PANTHER" id="PTHR33048">
    <property type="entry name" value="PTH11-LIKE INTEGRAL MEMBRANE PROTEIN (AFU_ORTHOLOGUE AFUA_5G11245)"/>
    <property type="match status" value="1"/>
</dbReference>
<reference evidence="8" key="1">
    <citation type="journal article" date="2023" name="Mol. Phylogenet. Evol.">
        <title>Genome-scale phylogeny and comparative genomics of the fungal order Sordariales.</title>
        <authorList>
            <person name="Hensen N."/>
            <person name="Bonometti L."/>
            <person name="Westerberg I."/>
            <person name="Brannstrom I.O."/>
            <person name="Guillou S."/>
            <person name="Cros-Aarteil S."/>
            <person name="Calhoun S."/>
            <person name="Haridas S."/>
            <person name="Kuo A."/>
            <person name="Mondo S."/>
            <person name="Pangilinan J."/>
            <person name="Riley R."/>
            <person name="LaButti K."/>
            <person name="Andreopoulos B."/>
            <person name="Lipzen A."/>
            <person name="Chen C."/>
            <person name="Yan M."/>
            <person name="Daum C."/>
            <person name="Ng V."/>
            <person name="Clum A."/>
            <person name="Steindorff A."/>
            <person name="Ohm R.A."/>
            <person name="Martin F."/>
            <person name="Silar P."/>
            <person name="Natvig D.O."/>
            <person name="Lalanne C."/>
            <person name="Gautier V."/>
            <person name="Ament-Velasquez S.L."/>
            <person name="Kruys A."/>
            <person name="Hutchinson M.I."/>
            <person name="Powell A.J."/>
            <person name="Barry K."/>
            <person name="Miller A.N."/>
            <person name="Grigoriev I.V."/>
            <person name="Debuchy R."/>
            <person name="Gladieux P."/>
            <person name="Hiltunen Thoren M."/>
            <person name="Johannesson H."/>
        </authorList>
    </citation>
    <scope>NUCLEOTIDE SEQUENCE</scope>
    <source>
        <strain evidence="8">CBS 118394</strain>
    </source>
</reference>
<evidence type="ECO:0000256" key="1">
    <source>
        <dbReference type="ARBA" id="ARBA00004141"/>
    </source>
</evidence>
<evidence type="ECO:0000259" key="7">
    <source>
        <dbReference type="Pfam" id="PF20684"/>
    </source>
</evidence>